<dbReference type="GeneID" id="24260165"/>
<keyword evidence="3" id="KW-1185">Reference proteome</keyword>
<dbReference type="OrthoDB" id="9766989at2"/>
<dbReference type="GO" id="GO:0015888">
    <property type="term" value="P:thiamine transport"/>
    <property type="evidence" value="ECO:0007669"/>
    <property type="project" value="TreeGrafter"/>
</dbReference>
<dbReference type="InterPro" id="IPR006311">
    <property type="entry name" value="TAT_signal"/>
</dbReference>
<dbReference type="Gene3D" id="3.40.190.10">
    <property type="entry name" value="Periplasmic binding protein-like II"/>
    <property type="match status" value="2"/>
</dbReference>
<dbReference type="KEGG" id="ngg:RG540_PA07960"/>
<dbReference type="eggNOG" id="COG0687">
    <property type="taxonomic scope" value="Bacteria"/>
</dbReference>
<dbReference type="PROSITE" id="PS51318">
    <property type="entry name" value="TAT"/>
    <property type="match status" value="1"/>
</dbReference>
<evidence type="ECO:0000313" key="2">
    <source>
        <dbReference type="EMBL" id="CDN51472.1"/>
    </source>
</evidence>
<keyword evidence="2" id="KW-0614">Plasmid</keyword>
<name>A0A068SZ31_NEOGA</name>
<dbReference type="PATRIC" id="fig|1028800.3.peg.5421"/>
<accession>A0A068SZ31</accession>
<protein>
    <submittedName>
        <fullName evidence="2">Spermidine/putrescine-binding periplasmic protein</fullName>
    </submittedName>
</protein>
<proteinExistence type="predicted"/>
<dbReference type="Proteomes" id="UP000028181">
    <property type="component" value="Plasmid pHAMBI540a"/>
</dbReference>
<evidence type="ECO:0000256" key="1">
    <source>
        <dbReference type="ARBA" id="ARBA00022729"/>
    </source>
</evidence>
<dbReference type="HOGENOM" id="CLU_026974_4_0_5"/>
<dbReference type="PANTHER" id="PTHR30006:SF2">
    <property type="entry name" value="ABC TRANSPORTER SUBSTRATE-BINDING PROTEIN"/>
    <property type="match status" value="1"/>
</dbReference>
<dbReference type="SUPFAM" id="SSF53850">
    <property type="entry name" value="Periplasmic binding protein-like II"/>
    <property type="match status" value="1"/>
</dbReference>
<organism evidence="2 3">
    <name type="scientific">Neorhizobium galegae bv. orientalis str. HAMBI 540</name>
    <dbReference type="NCBI Taxonomy" id="1028800"/>
    <lineage>
        <taxon>Bacteria</taxon>
        <taxon>Pseudomonadati</taxon>
        <taxon>Pseudomonadota</taxon>
        <taxon>Alphaproteobacteria</taxon>
        <taxon>Hyphomicrobiales</taxon>
        <taxon>Rhizobiaceae</taxon>
        <taxon>Rhizobium/Agrobacterium group</taxon>
        <taxon>Neorhizobium</taxon>
    </lineage>
</organism>
<geneLocation type="plasmid" evidence="3">
    <name>II</name>
</geneLocation>
<dbReference type="GO" id="GO:0030975">
    <property type="term" value="F:thiamine binding"/>
    <property type="evidence" value="ECO:0007669"/>
    <property type="project" value="TreeGrafter"/>
</dbReference>
<dbReference type="PANTHER" id="PTHR30006">
    <property type="entry name" value="THIAMINE-BINDING PERIPLASMIC PROTEIN-RELATED"/>
    <property type="match status" value="1"/>
</dbReference>
<dbReference type="AlphaFoldDB" id="A0A068SZ31"/>
<evidence type="ECO:0000313" key="3">
    <source>
        <dbReference type="Proteomes" id="UP000028181"/>
    </source>
</evidence>
<sequence length="349" mass="38544">MNVSRRTFNKLIAGAGLAAPFHIIRPASAQEPKKGDELVVGIWGGAQEKIVKEHVEKPLVEKYGCKISYVLGGTGDRRARAYAERGRPSFDVLYLNIFESRQAVKDGVTQAPTPAVKNFEALYPSARKGGYGVAFNPCTIVYDKTKASKPITSWKDMWNPEWKGRIAWPDGLGAEGISALMMAARVWGGDEKNADIAFEKVKELKPFAAIQGSQAQLFEMFDQKLADLSVEFGSFTQSYVETRNPNIAIATPVEGQALSMNVACITEGTKNQKLAEEWINLHLSEPCMLAYARQIYYSPTVSNITVPDDIKSKLVLGDANVAKLVDFDWDVINASRAKWQAKYDREIAG</sequence>
<dbReference type="RefSeq" id="WP_041364942.1">
    <property type="nucleotide sequence ID" value="NZ_HG938354.1"/>
</dbReference>
<dbReference type="GO" id="GO:0030976">
    <property type="term" value="F:thiamine pyrophosphate binding"/>
    <property type="evidence" value="ECO:0007669"/>
    <property type="project" value="TreeGrafter"/>
</dbReference>
<dbReference type="EMBL" id="HG938354">
    <property type="protein sequence ID" value="CDN51472.1"/>
    <property type="molecule type" value="Genomic_DNA"/>
</dbReference>
<dbReference type="GO" id="GO:0030288">
    <property type="term" value="C:outer membrane-bounded periplasmic space"/>
    <property type="evidence" value="ECO:0007669"/>
    <property type="project" value="TreeGrafter"/>
</dbReference>
<gene>
    <name evidence="2" type="ORF">RG540_PA07960</name>
</gene>
<dbReference type="Pfam" id="PF13343">
    <property type="entry name" value="SBP_bac_6"/>
    <property type="match status" value="1"/>
</dbReference>
<keyword evidence="1" id="KW-0732">Signal</keyword>
<reference evidence="3" key="1">
    <citation type="journal article" date="2014" name="BMC Genomics">
        <title>Genome sequencing of two Neorhizobium galegae strains reveals a noeT gene responsible for the unusual acetylation of the nodulation factors.</title>
        <authorList>
            <person name="Osterman J."/>
            <person name="Marsh J."/>
            <person name="Laine P.K."/>
            <person name="Zeng Z."/>
            <person name="Alatalo E."/>
            <person name="Sullivan J.T."/>
            <person name="Young J.P."/>
            <person name="Thomas-Oates J."/>
            <person name="Paulin L."/>
            <person name="Lindstrom K."/>
        </authorList>
    </citation>
    <scope>NUCLEOTIDE SEQUENCE [LARGE SCALE GENOMIC DNA]</scope>
    <source>
        <strain evidence="3">HAMBI 540</strain>
    </source>
</reference>